<dbReference type="PANTHER" id="PTHR43592:SF15">
    <property type="entry name" value="CAAX AMINO TERMINAL PROTEASE FAMILY PROTEIN"/>
    <property type="match status" value="1"/>
</dbReference>
<feature type="transmembrane region" description="Helical" evidence="1">
    <location>
        <begin position="177"/>
        <end position="197"/>
    </location>
</feature>
<feature type="transmembrane region" description="Helical" evidence="1">
    <location>
        <begin position="223"/>
        <end position="248"/>
    </location>
</feature>
<feature type="domain" description="CAAX prenyl protease 2/Lysostaphin resistance protein A-like" evidence="2">
    <location>
        <begin position="274"/>
        <end position="360"/>
    </location>
</feature>
<gene>
    <name evidence="3" type="ORF">RJ641_012530</name>
</gene>
<feature type="transmembrane region" description="Helical" evidence="1">
    <location>
        <begin position="146"/>
        <end position="165"/>
    </location>
</feature>
<protein>
    <submittedName>
        <fullName evidence="3">Type II CAAX prenyl endopeptidase Rce1-like</fullName>
    </submittedName>
</protein>
<evidence type="ECO:0000259" key="2">
    <source>
        <dbReference type="Pfam" id="PF02517"/>
    </source>
</evidence>
<dbReference type="GO" id="GO:0080120">
    <property type="term" value="P:CAAX-box protein maturation"/>
    <property type="evidence" value="ECO:0007669"/>
    <property type="project" value="UniProtKB-ARBA"/>
</dbReference>
<feature type="transmembrane region" description="Helical" evidence="1">
    <location>
        <begin position="357"/>
        <end position="379"/>
    </location>
</feature>
<feature type="transmembrane region" description="Helical" evidence="1">
    <location>
        <begin position="304"/>
        <end position="321"/>
    </location>
</feature>
<name>A0AAN8Z671_9MAGN</name>
<organism evidence="3 4">
    <name type="scientific">Dillenia turbinata</name>
    <dbReference type="NCBI Taxonomy" id="194707"/>
    <lineage>
        <taxon>Eukaryota</taxon>
        <taxon>Viridiplantae</taxon>
        <taxon>Streptophyta</taxon>
        <taxon>Embryophyta</taxon>
        <taxon>Tracheophyta</taxon>
        <taxon>Spermatophyta</taxon>
        <taxon>Magnoliopsida</taxon>
        <taxon>eudicotyledons</taxon>
        <taxon>Gunneridae</taxon>
        <taxon>Pentapetalae</taxon>
        <taxon>Dilleniales</taxon>
        <taxon>Dilleniaceae</taxon>
        <taxon>Dillenia</taxon>
    </lineage>
</organism>
<dbReference type="AlphaFoldDB" id="A0AAN8Z671"/>
<keyword evidence="4" id="KW-1185">Reference proteome</keyword>
<dbReference type="PANTHER" id="PTHR43592">
    <property type="entry name" value="CAAX AMINO TERMINAL PROTEASE"/>
    <property type="match status" value="1"/>
</dbReference>
<comment type="caution">
    <text evidence="3">The sequence shown here is derived from an EMBL/GenBank/DDBJ whole genome shotgun (WGS) entry which is preliminary data.</text>
</comment>
<dbReference type="EMBL" id="JBAMMX010000019">
    <property type="protein sequence ID" value="KAK6922023.1"/>
    <property type="molecule type" value="Genomic_DNA"/>
</dbReference>
<feature type="non-terminal residue" evidence="3">
    <location>
        <position position="389"/>
    </location>
</feature>
<proteinExistence type="predicted"/>
<keyword evidence="1" id="KW-1133">Transmembrane helix</keyword>
<dbReference type="Pfam" id="PF02517">
    <property type="entry name" value="Rce1-like"/>
    <property type="match status" value="1"/>
</dbReference>
<dbReference type="InterPro" id="IPR003675">
    <property type="entry name" value="Rce1/LyrA-like_dom"/>
</dbReference>
<feature type="transmembrane region" description="Helical" evidence="1">
    <location>
        <begin position="328"/>
        <end position="345"/>
    </location>
</feature>
<feature type="transmembrane region" description="Helical" evidence="1">
    <location>
        <begin position="260"/>
        <end position="284"/>
    </location>
</feature>
<dbReference type="Proteomes" id="UP001370490">
    <property type="component" value="Unassembled WGS sequence"/>
</dbReference>
<reference evidence="3 4" key="1">
    <citation type="submission" date="2023-12" db="EMBL/GenBank/DDBJ databases">
        <title>A high-quality genome assembly for Dillenia turbinata (Dilleniales).</title>
        <authorList>
            <person name="Chanderbali A."/>
        </authorList>
    </citation>
    <scope>NUCLEOTIDE SEQUENCE [LARGE SCALE GENOMIC DNA]</scope>
    <source>
        <strain evidence="3">LSX21</strain>
        <tissue evidence="3">Leaf</tissue>
    </source>
</reference>
<evidence type="ECO:0000313" key="4">
    <source>
        <dbReference type="Proteomes" id="UP001370490"/>
    </source>
</evidence>
<evidence type="ECO:0000313" key="3">
    <source>
        <dbReference type="EMBL" id="KAK6922023.1"/>
    </source>
</evidence>
<accession>A0AAN8Z671</accession>
<keyword evidence="1" id="KW-0472">Membrane</keyword>
<evidence type="ECO:0000256" key="1">
    <source>
        <dbReference type="SAM" id="Phobius"/>
    </source>
</evidence>
<keyword evidence="1" id="KW-0812">Transmembrane</keyword>
<sequence>MVSSLVSYAVHTPIFSLSDSPKPSSLSKTLRQQSHTLLLRNINSRFSFSSSYRQSNGVVGFHQERENCVSQRGDSSVCFFGADDSNFQNKAWYGHHGTSLRYKLIFGFWNLDTFWLQETGLEWPILRRWDVPWTWQSISLTSLACGLSFVLTGLTEAAAIPYLGIQIGELGLDEKAEFLFASQGLTTAVVLGVLYGLTNSFGPLPNDVFRYDLKEPFNLQKGWLLWAGAGLVGALLAIALTGAAMSLFSGETPQRETDALVRLLPLIGSSTISTASLLAITGVLAPILEETVFRGFLMVSMTKWVPTPVAIVLSAAVFALAHLTPGEFPQLFVLGTALGLSYAQTRNLMTPITIHAFWNSGVILLLTFLQVTCVLAPFLEEIVFGGLLM</sequence>
<dbReference type="GO" id="GO:0004175">
    <property type="term" value="F:endopeptidase activity"/>
    <property type="evidence" value="ECO:0007669"/>
    <property type="project" value="UniProtKB-ARBA"/>
</dbReference>